<protein>
    <submittedName>
        <fullName evidence="1">Uncharacterized protein</fullName>
    </submittedName>
</protein>
<reference evidence="1" key="1">
    <citation type="submission" date="2014-11" db="EMBL/GenBank/DDBJ databases">
        <authorList>
            <person name="Genoscope - CEA"/>
        </authorList>
    </citation>
    <scope>NUCLEOTIDE SEQUENCE</scope>
    <source>
        <strain evidence="1">IPO1609</strain>
    </source>
</reference>
<evidence type="ECO:0000313" key="2">
    <source>
        <dbReference type="Proteomes" id="UP000053470"/>
    </source>
</evidence>
<evidence type="ECO:0000313" key="1">
    <source>
        <dbReference type="EMBL" id="CEJ17814.1"/>
    </source>
</evidence>
<dbReference type="SUPFAM" id="SSF53901">
    <property type="entry name" value="Thiolase-like"/>
    <property type="match status" value="1"/>
</dbReference>
<dbReference type="GO" id="GO:0016746">
    <property type="term" value="F:acyltransferase activity"/>
    <property type="evidence" value="ECO:0007669"/>
    <property type="project" value="InterPro"/>
</dbReference>
<gene>
    <name evidence="1" type="ORF">RSIPO_04509</name>
</gene>
<reference evidence="1" key="2">
    <citation type="submission" date="2022-04" db="EMBL/GenBank/DDBJ databases">
        <title>Genomic draft of R. solanacearum strain IPO1609, a phylotype IIB1/biovar 2/race 3 strain isolated from potato in Europe.</title>
        <authorList>
            <person name="Boucher C."/>
            <person name="Carrere S."/>
            <person name="Dossat C."/>
            <person name="Elbaz M."/>
            <person name="Genin S."/>
            <person name="Gouzy J."/>
            <person name="Prior P."/>
            <person name="Segurens B."/>
            <person name="Wincker P."/>
        </authorList>
    </citation>
    <scope>NUCLEOTIDE SEQUENCE</scope>
    <source>
        <strain evidence="1">IPO1609</strain>
    </source>
</reference>
<dbReference type="Proteomes" id="UP000053470">
    <property type="component" value="Unassembled WGS sequence"/>
</dbReference>
<dbReference type="AlphaFoldDB" id="A0A7U7JF59"/>
<dbReference type="Gene3D" id="3.40.47.10">
    <property type="match status" value="1"/>
</dbReference>
<organism evidence="1 2">
    <name type="scientific">Ralstonia solanacearum IPO1609</name>
    <dbReference type="NCBI Taxonomy" id="564066"/>
    <lineage>
        <taxon>Bacteria</taxon>
        <taxon>Pseudomonadati</taxon>
        <taxon>Pseudomonadota</taxon>
        <taxon>Betaproteobacteria</taxon>
        <taxon>Burkholderiales</taxon>
        <taxon>Burkholderiaceae</taxon>
        <taxon>Ralstonia</taxon>
        <taxon>Ralstonia solanacearum species complex</taxon>
    </lineage>
</organism>
<name>A0A7U7JF59_RALSL</name>
<proteinExistence type="predicted"/>
<dbReference type="EMBL" id="LN651281">
    <property type="protein sequence ID" value="CEJ17814.1"/>
    <property type="molecule type" value="Genomic_DNA"/>
</dbReference>
<keyword evidence="2" id="KW-1185">Reference proteome</keyword>
<sequence length="428" mass="45859">MSTGWWKTLKGELTAPQSAVRPALPLRIESAGLCCSVGYHLRAAACAIRTNMDHFQDSEFLTDTGSPITVGRLPDKDCWGSERVARWIARAVQDSLRDRVHFEPERIALIVLGPEAERPDMTGDAYWDIVTAAMVQIGMRFHESSRILPLGKAGLAQALQYAGDCLAQPEVDSVILAGGDSLLNVTAIEHFLEQERLFIPGNRDGFVPAEGAAALLLRRATDGQAGVQITGCGQGTEPGLWNGETPNRATGLSEAVRAACVQAGIDPHQLAFRASDQNGESYLSREGSNAFVRVMAGGPGLVHLTLADKLGEIGAASGVAALAYLSLVMPRDNCSPGSAGVVHLSNDNGLRCAVVVQHHLASEPTYGNPCLRQRRRDLLASRRRALCRRSGSVLEPAAALGRPCGDSLYQHCLCQESGERHGHGLHLR</sequence>
<accession>A0A7U7JF59</accession>
<dbReference type="InterPro" id="IPR016039">
    <property type="entry name" value="Thiolase-like"/>
</dbReference>